<reference evidence="1" key="2">
    <citation type="submission" date="2017-11" db="EMBL/GenBank/DDBJ databases">
        <title>Coralsnake Venomics: Analyses of Venom Gland Transcriptomes and Proteomes of Six Brazilian Taxa.</title>
        <authorList>
            <person name="Aird S.D."/>
            <person name="Jorge da Silva N."/>
            <person name="Qiu L."/>
            <person name="Villar-Briones A."/>
            <person name="Aparecida-Saddi V."/>
            <person name="Campos-Telles M.P."/>
            <person name="Grau M."/>
            <person name="Mikheyev A.S."/>
        </authorList>
    </citation>
    <scope>NUCLEOTIDE SEQUENCE</scope>
    <source>
        <tissue evidence="1">Venom_gland</tissue>
    </source>
</reference>
<dbReference type="AlphaFoldDB" id="A0A2D4MZL0"/>
<organism evidence="1">
    <name type="scientific">Micrurus spixii</name>
    <name type="common">Amazon coral snake</name>
    <dbReference type="NCBI Taxonomy" id="129469"/>
    <lineage>
        <taxon>Eukaryota</taxon>
        <taxon>Metazoa</taxon>
        <taxon>Chordata</taxon>
        <taxon>Craniata</taxon>
        <taxon>Vertebrata</taxon>
        <taxon>Euteleostomi</taxon>
        <taxon>Lepidosauria</taxon>
        <taxon>Squamata</taxon>
        <taxon>Bifurcata</taxon>
        <taxon>Unidentata</taxon>
        <taxon>Episquamata</taxon>
        <taxon>Toxicofera</taxon>
        <taxon>Serpentes</taxon>
        <taxon>Colubroidea</taxon>
        <taxon>Elapidae</taxon>
        <taxon>Elapinae</taxon>
        <taxon>Micrurus</taxon>
    </lineage>
</organism>
<proteinExistence type="predicted"/>
<protein>
    <submittedName>
        <fullName evidence="1">Uncharacterized protein</fullName>
    </submittedName>
</protein>
<dbReference type="EMBL" id="IACM01141595">
    <property type="protein sequence ID" value="LAB38874.1"/>
    <property type="molecule type" value="Transcribed_RNA"/>
</dbReference>
<reference evidence="1" key="1">
    <citation type="submission" date="2017-07" db="EMBL/GenBank/DDBJ databases">
        <authorList>
            <person name="Mikheyev A."/>
            <person name="Grau M."/>
        </authorList>
    </citation>
    <scope>NUCLEOTIDE SEQUENCE</scope>
    <source>
        <tissue evidence="1">Venom_gland</tissue>
    </source>
</reference>
<name>A0A2D4MZL0_9SAUR</name>
<evidence type="ECO:0000313" key="1">
    <source>
        <dbReference type="EMBL" id="LAB38874.1"/>
    </source>
</evidence>
<sequence length="122" mass="14644">MVMKLISRWDKVSQFQESLPIFFKKVKILEKYTVNIRSFLQKKKFIRRSKYKIHTQCFNIPVALLQTVGYYTFFFTIQWHVESLEFLVCVCESSSQSKRSRRRNTVIHELDKQGLEALRTSD</sequence>
<accession>A0A2D4MZL0</accession>